<dbReference type="InterPro" id="IPR036388">
    <property type="entry name" value="WH-like_DNA-bd_sf"/>
</dbReference>
<dbReference type="InterPro" id="IPR036390">
    <property type="entry name" value="WH_DNA-bd_sf"/>
</dbReference>
<dbReference type="SUPFAM" id="SSF53850">
    <property type="entry name" value="Periplasmic binding protein-like II"/>
    <property type="match status" value="1"/>
</dbReference>
<evidence type="ECO:0000313" key="8">
    <source>
        <dbReference type="Proteomes" id="UP000663970"/>
    </source>
</evidence>
<evidence type="ECO:0000256" key="5">
    <source>
        <dbReference type="SAM" id="MobiDB-lite"/>
    </source>
</evidence>
<dbReference type="SUPFAM" id="SSF46785">
    <property type="entry name" value="Winged helix' DNA-binding domain"/>
    <property type="match status" value="1"/>
</dbReference>
<evidence type="ECO:0000256" key="2">
    <source>
        <dbReference type="ARBA" id="ARBA00023015"/>
    </source>
</evidence>
<dbReference type="CDD" id="cd05466">
    <property type="entry name" value="PBP2_LTTR_substrate"/>
    <property type="match status" value="1"/>
</dbReference>
<dbReference type="PANTHER" id="PTHR30126">
    <property type="entry name" value="HTH-TYPE TRANSCRIPTIONAL REGULATOR"/>
    <property type="match status" value="1"/>
</dbReference>
<feature type="compositionally biased region" description="Polar residues" evidence="5">
    <location>
        <begin position="298"/>
        <end position="307"/>
    </location>
</feature>
<dbReference type="InterPro" id="IPR005119">
    <property type="entry name" value="LysR_subst-bd"/>
</dbReference>
<dbReference type="Gene3D" id="1.10.10.10">
    <property type="entry name" value="Winged helix-like DNA-binding domain superfamily/Winged helix DNA-binding domain"/>
    <property type="match status" value="1"/>
</dbReference>
<evidence type="ECO:0000313" key="7">
    <source>
        <dbReference type="EMBL" id="MBN8237004.1"/>
    </source>
</evidence>
<dbReference type="Proteomes" id="UP000663970">
    <property type="component" value="Unassembled WGS sequence"/>
</dbReference>
<feature type="domain" description="HTH lysR-type" evidence="6">
    <location>
        <begin position="1"/>
        <end position="58"/>
    </location>
</feature>
<proteinExistence type="inferred from homology"/>
<dbReference type="EMBL" id="JAEKJY010000006">
    <property type="protein sequence ID" value="MBN8237004.1"/>
    <property type="molecule type" value="Genomic_DNA"/>
</dbReference>
<feature type="compositionally biased region" description="Basic and acidic residues" evidence="5">
    <location>
        <begin position="283"/>
        <end position="297"/>
    </location>
</feature>
<reference evidence="7 8" key="1">
    <citation type="submission" date="2020-12" db="EMBL/GenBank/DDBJ databases">
        <title>Oil enriched cultivation method for isolating marine PHA-producing bacteria.</title>
        <authorList>
            <person name="Zheng W."/>
            <person name="Yu S."/>
            <person name="Huang Y."/>
        </authorList>
    </citation>
    <scope>NUCLEOTIDE SEQUENCE [LARGE SCALE GENOMIC DNA]</scope>
    <source>
        <strain evidence="7 8">SY-2-6</strain>
    </source>
</reference>
<dbReference type="PANTHER" id="PTHR30126:SF78">
    <property type="entry name" value="HTH LYSR-TYPE DOMAIN-CONTAINING PROTEIN"/>
    <property type="match status" value="1"/>
</dbReference>
<evidence type="ECO:0000256" key="3">
    <source>
        <dbReference type="ARBA" id="ARBA00023125"/>
    </source>
</evidence>
<sequence length="307" mass="34928">MRMEDYDLLIQLHECGTIRSTAKKILLSQPAITQRLKYIEEELGGAIFVRTSKKLWITPFGELALDSAREILQKEKELKDKLAMAEGRVSGTLSIGASSLYSQYFLPEILQSFTKMYPEVTIDLITGISSEVRSSAFDNHLSIVRGEPISGFDSIHLLNDPLYLFDLFPLPPVTERPFIEFKTDSDFTRLLEEWRENQKELIYRPTMKVDHFETAKQMMKHGLGMTVLPGSIAHEEKEEYACLPLVNQEGNAVIRETWACVKPDVRSLPQVDAFLQHLKKRSGNHEFSGKRADRNHSGENPSPSSDL</sequence>
<feature type="region of interest" description="Disordered" evidence="5">
    <location>
        <begin position="282"/>
        <end position="307"/>
    </location>
</feature>
<comment type="similarity">
    <text evidence="1">Belongs to the LysR transcriptional regulatory family.</text>
</comment>
<evidence type="ECO:0000256" key="4">
    <source>
        <dbReference type="ARBA" id="ARBA00023163"/>
    </source>
</evidence>
<dbReference type="Pfam" id="PF00126">
    <property type="entry name" value="HTH_1"/>
    <property type="match status" value="1"/>
</dbReference>
<name>A0ABS3E0C4_9BACI</name>
<gene>
    <name evidence="7" type="ORF">JF544_17240</name>
</gene>
<keyword evidence="8" id="KW-1185">Reference proteome</keyword>
<dbReference type="Pfam" id="PF03466">
    <property type="entry name" value="LysR_substrate"/>
    <property type="match status" value="1"/>
</dbReference>
<comment type="caution">
    <text evidence="7">The sequence shown here is derived from an EMBL/GenBank/DDBJ whole genome shotgun (WGS) entry which is preliminary data.</text>
</comment>
<organism evidence="7 8">
    <name type="scientific">Halobacillus kuroshimensis</name>
    <dbReference type="NCBI Taxonomy" id="302481"/>
    <lineage>
        <taxon>Bacteria</taxon>
        <taxon>Bacillati</taxon>
        <taxon>Bacillota</taxon>
        <taxon>Bacilli</taxon>
        <taxon>Bacillales</taxon>
        <taxon>Bacillaceae</taxon>
        <taxon>Halobacillus</taxon>
    </lineage>
</organism>
<dbReference type="Gene3D" id="3.40.190.290">
    <property type="match status" value="1"/>
</dbReference>
<dbReference type="PROSITE" id="PS50931">
    <property type="entry name" value="HTH_LYSR"/>
    <property type="match status" value="1"/>
</dbReference>
<keyword evidence="2" id="KW-0805">Transcription regulation</keyword>
<keyword evidence="4" id="KW-0804">Transcription</keyword>
<evidence type="ECO:0000256" key="1">
    <source>
        <dbReference type="ARBA" id="ARBA00009437"/>
    </source>
</evidence>
<accession>A0ABS3E0C4</accession>
<dbReference type="PRINTS" id="PR00039">
    <property type="entry name" value="HTHLYSR"/>
</dbReference>
<dbReference type="InterPro" id="IPR000847">
    <property type="entry name" value="LysR_HTH_N"/>
</dbReference>
<evidence type="ECO:0000259" key="6">
    <source>
        <dbReference type="PROSITE" id="PS50931"/>
    </source>
</evidence>
<keyword evidence="3" id="KW-0238">DNA-binding</keyword>
<protein>
    <submittedName>
        <fullName evidence="7">LysR family transcriptional regulator</fullName>
    </submittedName>
</protein>